<name>A0AAN8I3W0_9EURO</name>
<accession>A0AAN8I3W0</accession>
<gene>
    <name evidence="3" type="ORF">OHC33_008147</name>
</gene>
<feature type="transmembrane region" description="Helical" evidence="2">
    <location>
        <begin position="12"/>
        <end position="31"/>
    </location>
</feature>
<reference evidence="3 4" key="1">
    <citation type="submission" date="2022-12" db="EMBL/GenBank/DDBJ databases">
        <title>Genomic features and morphological characterization of a novel Knufia sp. strain isolated from spacecraft assembly facility.</title>
        <authorList>
            <person name="Teixeira M."/>
            <person name="Chander A.M."/>
            <person name="Stajich J.E."/>
            <person name="Venkateswaran K."/>
        </authorList>
    </citation>
    <scope>NUCLEOTIDE SEQUENCE [LARGE SCALE GENOMIC DNA]</scope>
    <source>
        <strain evidence="3 4">FJI-L2-BK-P2</strain>
    </source>
</reference>
<comment type="caution">
    <text evidence="3">The sequence shown here is derived from an EMBL/GenBank/DDBJ whole genome shotgun (WGS) entry which is preliminary data.</text>
</comment>
<evidence type="ECO:0000256" key="2">
    <source>
        <dbReference type="SAM" id="Phobius"/>
    </source>
</evidence>
<keyword evidence="2" id="KW-0472">Membrane</keyword>
<feature type="region of interest" description="Disordered" evidence="1">
    <location>
        <begin position="368"/>
        <end position="392"/>
    </location>
</feature>
<dbReference type="EMBL" id="JAKLMC020000024">
    <property type="protein sequence ID" value="KAK5950764.1"/>
    <property type="molecule type" value="Genomic_DNA"/>
</dbReference>
<keyword evidence="4" id="KW-1185">Reference proteome</keyword>
<dbReference type="AlphaFoldDB" id="A0AAN8I3W0"/>
<proteinExistence type="predicted"/>
<protein>
    <submittedName>
        <fullName evidence="3">Uncharacterized protein</fullName>
    </submittedName>
</protein>
<keyword evidence="2" id="KW-0812">Transmembrane</keyword>
<evidence type="ECO:0000256" key="1">
    <source>
        <dbReference type="SAM" id="MobiDB-lite"/>
    </source>
</evidence>
<dbReference type="Proteomes" id="UP001316803">
    <property type="component" value="Unassembled WGS sequence"/>
</dbReference>
<keyword evidence="2" id="KW-1133">Transmembrane helix</keyword>
<organism evidence="3 4">
    <name type="scientific">Knufia fluminis</name>
    <dbReference type="NCBI Taxonomy" id="191047"/>
    <lineage>
        <taxon>Eukaryota</taxon>
        <taxon>Fungi</taxon>
        <taxon>Dikarya</taxon>
        <taxon>Ascomycota</taxon>
        <taxon>Pezizomycotina</taxon>
        <taxon>Eurotiomycetes</taxon>
        <taxon>Chaetothyriomycetidae</taxon>
        <taxon>Chaetothyriales</taxon>
        <taxon>Trichomeriaceae</taxon>
        <taxon>Knufia</taxon>
    </lineage>
</organism>
<evidence type="ECO:0000313" key="4">
    <source>
        <dbReference type="Proteomes" id="UP001316803"/>
    </source>
</evidence>
<evidence type="ECO:0000313" key="3">
    <source>
        <dbReference type="EMBL" id="KAK5950764.1"/>
    </source>
</evidence>
<sequence length="392" mass="44481">MATLTLVTDLQIVAAIGAGLLLWLVNDYICIRIRLRNATVIHRSTVIRLIDAVRWTEFISSTIRLLKESQCRHQHETQSLGALHHLIDNAVQNSQAPQDSREMVAEVQEMQDDLSRFIEGMKKNHVKVERAILEYVESRNGQAKAVLEVHDLAQYSSKPSHALEEAKTLLADYAADTHREVEAFEAHATAYYTNVDPRLIPVIENSRRNSESTVQKDVLQEAKELFRLALLVGSGYHMLRRREAESTIAGAKSELLGLLQRNLQSQLRHVQDESQSTSTLFLKVHERILREGIKGITQSERSLQETLNQQMRLLQEAIYRITEHGGMFTAIARDTNAPGKDIWSEHAKAASKKYEWTRKIIIESCEKKGSRYHEQPAVEGQVRKGGQPNPTV</sequence>